<keyword evidence="12" id="KW-1185">Reference proteome</keyword>
<dbReference type="Pfam" id="PF00551">
    <property type="entry name" value="Formyl_trans_N"/>
    <property type="match status" value="1"/>
</dbReference>
<dbReference type="STRING" id="52838.A0A4S8J4N5"/>
<dbReference type="PROSITE" id="PS00373">
    <property type="entry name" value="GART"/>
    <property type="match status" value="1"/>
</dbReference>
<evidence type="ECO:0000256" key="4">
    <source>
        <dbReference type="ARBA" id="ARBA00022755"/>
    </source>
</evidence>
<feature type="compositionally biased region" description="Low complexity" evidence="9">
    <location>
        <begin position="30"/>
        <end position="53"/>
    </location>
</feature>
<dbReference type="InterPro" id="IPR001555">
    <property type="entry name" value="GART_AS"/>
</dbReference>
<sequence length="237" mass="26067">MFFVTGKSKPDKLNCRDRRRLLPPDTKTLSRATSASSSPAPRSAAPPRRPPLGSSARSLALQVVVVLNMQKIIKFQLLYPGSKSSPDGVSAAELVATLRKFEVDFLLLAGYLKLVPIELVQAFRRSILNIHPSLLPAFGGKGFYGLKVHEAVIGSGARYSGPTVHFVDEQYDTGHILAQRVVLVLTDDTAEQLAARVLSQEHQVYVEVVTALCEDRIVWRDDGVPLICSRDNSDKLY</sequence>
<dbReference type="PANTHER" id="PTHR43369:SF2">
    <property type="entry name" value="PHOSPHORIBOSYLGLYCINAMIDE FORMYLTRANSFERASE"/>
    <property type="match status" value="1"/>
</dbReference>
<evidence type="ECO:0000256" key="8">
    <source>
        <dbReference type="ARBA" id="ARBA00047664"/>
    </source>
</evidence>
<evidence type="ECO:0000256" key="1">
    <source>
        <dbReference type="ARBA" id="ARBA00005054"/>
    </source>
</evidence>
<evidence type="ECO:0000313" key="11">
    <source>
        <dbReference type="EMBL" id="THU56408.1"/>
    </source>
</evidence>
<dbReference type="GO" id="GO:0006189">
    <property type="term" value="P:'de novo' IMP biosynthetic process"/>
    <property type="evidence" value="ECO:0007669"/>
    <property type="project" value="TreeGrafter"/>
</dbReference>
<comment type="catalytic activity">
    <reaction evidence="8">
        <text>N(1)-(5-phospho-beta-D-ribosyl)glycinamide + (6R)-10-formyltetrahydrofolate = N(2)-formyl-N(1)-(5-phospho-beta-D-ribosyl)glycinamide + (6S)-5,6,7,8-tetrahydrofolate + H(+)</text>
        <dbReference type="Rhea" id="RHEA:15053"/>
        <dbReference type="ChEBI" id="CHEBI:15378"/>
        <dbReference type="ChEBI" id="CHEBI:57453"/>
        <dbReference type="ChEBI" id="CHEBI:143788"/>
        <dbReference type="ChEBI" id="CHEBI:147286"/>
        <dbReference type="ChEBI" id="CHEBI:195366"/>
        <dbReference type="EC" id="2.1.2.2"/>
    </reaction>
</comment>
<dbReference type="EMBL" id="PYDT01000007">
    <property type="protein sequence ID" value="THU56408.1"/>
    <property type="molecule type" value="Genomic_DNA"/>
</dbReference>
<protein>
    <recommendedName>
        <fullName evidence="2">phosphoribosylglycinamide formyltransferase 1</fullName>
        <ecNumber evidence="2">2.1.2.2</ecNumber>
    </recommendedName>
    <alternativeName>
        <fullName evidence="7">5'-phosphoribosylglycinamide transformylase</fullName>
    </alternativeName>
    <alternativeName>
        <fullName evidence="6">GAR transformylase</fullName>
    </alternativeName>
</protein>
<dbReference type="GO" id="GO:0009507">
    <property type="term" value="C:chloroplast"/>
    <property type="evidence" value="ECO:0007669"/>
    <property type="project" value="TreeGrafter"/>
</dbReference>
<evidence type="ECO:0000256" key="7">
    <source>
        <dbReference type="ARBA" id="ARBA00041682"/>
    </source>
</evidence>
<keyword evidence="3" id="KW-0808">Transferase</keyword>
<accession>A0A4S8J4N5</accession>
<feature type="compositionally biased region" description="Basic and acidic residues" evidence="9">
    <location>
        <begin position="8"/>
        <end position="22"/>
    </location>
</feature>
<evidence type="ECO:0000256" key="6">
    <source>
        <dbReference type="ARBA" id="ARBA00041324"/>
    </source>
</evidence>
<name>A0A4S8J4N5_MUSBA</name>
<evidence type="ECO:0000313" key="12">
    <source>
        <dbReference type="Proteomes" id="UP000317650"/>
    </source>
</evidence>
<dbReference type="SUPFAM" id="SSF53328">
    <property type="entry name" value="Formyltransferase"/>
    <property type="match status" value="1"/>
</dbReference>
<comment type="similarity">
    <text evidence="5">Belongs to the GART family.</text>
</comment>
<dbReference type="AlphaFoldDB" id="A0A4S8J4N5"/>
<dbReference type="Gene3D" id="3.40.50.170">
    <property type="entry name" value="Formyl transferase, N-terminal domain"/>
    <property type="match status" value="1"/>
</dbReference>
<dbReference type="EC" id="2.1.2.2" evidence="2"/>
<evidence type="ECO:0000259" key="10">
    <source>
        <dbReference type="Pfam" id="PF00551"/>
    </source>
</evidence>
<evidence type="ECO:0000256" key="9">
    <source>
        <dbReference type="SAM" id="MobiDB-lite"/>
    </source>
</evidence>
<dbReference type="PANTHER" id="PTHR43369">
    <property type="entry name" value="PHOSPHORIBOSYLGLYCINAMIDE FORMYLTRANSFERASE"/>
    <property type="match status" value="1"/>
</dbReference>
<evidence type="ECO:0000256" key="5">
    <source>
        <dbReference type="ARBA" id="ARBA00038440"/>
    </source>
</evidence>
<proteinExistence type="inferred from homology"/>
<dbReference type="InterPro" id="IPR002376">
    <property type="entry name" value="Formyl_transf_N"/>
</dbReference>
<reference evidence="11 12" key="1">
    <citation type="journal article" date="2019" name="Nat. Plants">
        <title>Genome sequencing of Musa balbisiana reveals subgenome evolution and function divergence in polyploid bananas.</title>
        <authorList>
            <person name="Yao X."/>
        </authorList>
    </citation>
    <scope>NUCLEOTIDE SEQUENCE [LARGE SCALE GENOMIC DNA]</scope>
    <source>
        <strain evidence="12">cv. DH-PKW</strain>
        <tissue evidence="11">Leaves</tissue>
    </source>
</reference>
<evidence type="ECO:0000256" key="3">
    <source>
        <dbReference type="ARBA" id="ARBA00022679"/>
    </source>
</evidence>
<keyword evidence="4" id="KW-0658">Purine biosynthesis</keyword>
<feature type="domain" description="Formyl transferase N-terminal" evidence="10">
    <location>
        <begin position="84"/>
        <end position="209"/>
    </location>
</feature>
<dbReference type="GO" id="GO:0004644">
    <property type="term" value="F:phosphoribosylglycinamide formyltransferase activity"/>
    <property type="evidence" value="ECO:0007669"/>
    <property type="project" value="UniProtKB-EC"/>
</dbReference>
<organism evidence="11 12">
    <name type="scientific">Musa balbisiana</name>
    <name type="common">Banana</name>
    <dbReference type="NCBI Taxonomy" id="52838"/>
    <lineage>
        <taxon>Eukaryota</taxon>
        <taxon>Viridiplantae</taxon>
        <taxon>Streptophyta</taxon>
        <taxon>Embryophyta</taxon>
        <taxon>Tracheophyta</taxon>
        <taxon>Spermatophyta</taxon>
        <taxon>Magnoliopsida</taxon>
        <taxon>Liliopsida</taxon>
        <taxon>Zingiberales</taxon>
        <taxon>Musaceae</taxon>
        <taxon>Musa</taxon>
    </lineage>
</organism>
<evidence type="ECO:0000256" key="2">
    <source>
        <dbReference type="ARBA" id="ARBA00012254"/>
    </source>
</evidence>
<feature type="region of interest" description="Disordered" evidence="9">
    <location>
        <begin position="1"/>
        <end position="53"/>
    </location>
</feature>
<comment type="pathway">
    <text evidence="1">Purine metabolism; IMP biosynthesis via de novo pathway; N(2)-formyl-N(1)-(5-phospho-D-ribosyl)glycinamide from N(1)-(5-phospho-D-ribosyl)glycinamide (10-formyl THF route): step 1/1.</text>
</comment>
<gene>
    <name evidence="11" type="ORF">C4D60_Mb11t16950</name>
</gene>
<dbReference type="Proteomes" id="UP000317650">
    <property type="component" value="Chromosome 11"/>
</dbReference>
<comment type="caution">
    <text evidence="11">The sequence shown here is derived from an EMBL/GenBank/DDBJ whole genome shotgun (WGS) entry which is preliminary data.</text>
</comment>
<dbReference type="InterPro" id="IPR036477">
    <property type="entry name" value="Formyl_transf_N_sf"/>
</dbReference>